<organism evidence="2 3">
    <name type="scientific">Somion occarium</name>
    <dbReference type="NCBI Taxonomy" id="3059160"/>
    <lineage>
        <taxon>Eukaryota</taxon>
        <taxon>Fungi</taxon>
        <taxon>Dikarya</taxon>
        <taxon>Basidiomycota</taxon>
        <taxon>Agaricomycotina</taxon>
        <taxon>Agaricomycetes</taxon>
        <taxon>Polyporales</taxon>
        <taxon>Cerrenaceae</taxon>
        <taxon>Somion</taxon>
    </lineage>
</organism>
<proteinExistence type="predicted"/>
<evidence type="ECO:0000256" key="1">
    <source>
        <dbReference type="SAM" id="Phobius"/>
    </source>
</evidence>
<keyword evidence="1" id="KW-1133">Transmembrane helix</keyword>
<protein>
    <submittedName>
        <fullName evidence="2">Uncharacterized protein</fullName>
    </submittedName>
</protein>
<gene>
    <name evidence="2" type="ORF">GFSPODELE1_LOCUS5647</name>
</gene>
<evidence type="ECO:0000313" key="2">
    <source>
        <dbReference type="EMBL" id="CAL1705927.1"/>
    </source>
</evidence>
<accession>A0ABP1DH13</accession>
<dbReference type="EMBL" id="OZ037947">
    <property type="protein sequence ID" value="CAL1705927.1"/>
    <property type="molecule type" value="Genomic_DNA"/>
</dbReference>
<feature type="transmembrane region" description="Helical" evidence="1">
    <location>
        <begin position="61"/>
        <end position="84"/>
    </location>
</feature>
<dbReference type="Proteomes" id="UP001497453">
    <property type="component" value="Chromosome 4"/>
</dbReference>
<reference evidence="3" key="1">
    <citation type="submission" date="2024-04" db="EMBL/GenBank/DDBJ databases">
        <authorList>
            <person name="Shaw F."/>
            <person name="Minotto A."/>
        </authorList>
    </citation>
    <scope>NUCLEOTIDE SEQUENCE [LARGE SCALE GENOMIC DNA]</scope>
</reference>
<keyword evidence="1" id="KW-0472">Membrane</keyword>
<name>A0ABP1DH13_9APHY</name>
<evidence type="ECO:0000313" key="3">
    <source>
        <dbReference type="Proteomes" id="UP001497453"/>
    </source>
</evidence>
<keyword evidence="1" id="KW-0812">Transmembrane</keyword>
<sequence>MKSRCLIWSRSVSSGPPAFPQMPLYIYGWQQFVDYKWSANTAPDPCRRLLMMSRYIRREHFTARFLCVTFVSPRWILVIVVSMMSHNGKLAFHLHHSEDRKYLKFPRTPVGRRVSAH</sequence>
<keyword evidence="3" id="KW-1185">Reference proteome</keyword>